<accession>A0A6J5S2J2</accession>
<dbReference type="EMBL" id="LR796954">
    <property type="protein sequence ID" value="CAB4177512.1"/>
    <property type="molecule type" value="Genomic_DNA"/>
</dbReference>
<dbReference type="EMBL" id="LR797110">
    <property type="protein sequence ID" value="CAB4187462.1"/>
    <property type="molecule type" value="Genomic_DNA"/>
</dbReference>
<proteinExistence type="predicted"/>
<reference evidence="4" key="1">
    <citation type="submission" date="2020-05" db="EMBL/GenBank/DDBJ databases">
        <authorList>
            <person name="Chiriac C."/>
            <person name="Salcher M."/>
            <person name="Ghai R."/>
            <person name="Kavagutti S V."/>
        </authorList>
    </citation>
    <scope>NUCLEOTIDE SEQUENCE</scope>
</reference>
<protein>
    <recommendedName>
        <fullName evidence="5">Terminase-like family</fullName>
    </recommendedName>
</protein>
<dbReference type="EMBL" id="LR797301">
    <property type="protein sequence ID" value="CAB4199665.1"/>
    <property type="molecule type" value="Genomic_DNA"/>
</dbReference>
<evidence type="ECO:0008006" key="5">
    <source>
        <dbReference type="Google" id="ProtNLM"/>
    </source>
</evidence>
<dbReference type="Gene3D" id="3.30.420.280">
    <property type="match status" value="1"/>
</dbReference>
<evidence type="ECO:0000313" key="1">
    <source>
        <dbReference type="EMBL" id="CAB4146438.1"/>
    </source>
</evidence>
<name>A0A6J5S2J2_9CAUD</name>
<sequence>MQTGRAKLTRSRLVAPDGAVHVSYAPQGATLLRMHQSKAHVRIIVGPLGSGKTQSVIAEVLAQMDSQAPDQNGVRRSRWAAVRNSYPDLQTTTIADWRRWTDGMGVGRLVMSTPPTWSCKYMKSDGTTVEAEMMFLAFDLADDQRKARGLQLTGLWLNEVKELSHTNVSQLMARVGRYPEQAVQGAKYGVLGDTNAPDRDHWLARFAIDTVPDNWEFFIQPGAMIRVGGAWEPNPLAENLTNLPTDYYRNAIAGRAESWVRSNIGNEFVFHADGRPVHPGFNESLHVAKVGPFPGIPLVVGIDFGRTPAATVWQRQPNGSWHALAEMCTVNTSARTFGRLLRRFLSERYPGYALSIWGDPAGSAQAQTEDQTPFDMLLAEGLEALPAPSNDFEKRCEAIDGLLREIIDGRPALLVDPSCSTLIRGLAGAYQFKRVKVSGEDRFHDRPVKDSTSHVVESAQYALLGAGEGQPAFSSEWATENSELVDAGWAPEARYFE</sequence>
<organism evidence="4">
    <name type="scientific">uncultured Caudovirales phage</name>
    <dbReference type="NCBI Taxonomy" id="2100421"/>
    <lineage>
        <taxon>Viruses</taxon>
        <taxon>Duplodnaviria</taxon>
        <taxon>Heunggongvirae</taxon>
        <taxon>Uroviricota</taxon>
        <taxon>Caudoviricetes</taxon>
        <taxon>Peduoviridae</taxon>
        <taxon>Maltschvirus</taxon>
        <taxon>Maltschvirus maltsch</taxon>
    </lineage>
</organism>
<gene>
    <name evidence="2" type="ORF">UFOVP1008_3</name>
    <name evidence="3" type="ORF">UFOVP1160_43</name>
    <name evidence="4" type="ORF">UFOVP1352_7</name>
    <name evidence="1" type="ORF">UFOVP498_11</name>
</gene>
<dbReference type="EMBL" id="LR796467">
    <property type="protein sequence ID" value="CAB4146438.1"/>
    <property type="molecule type" value="Genomic_DNA"/>
</dbReference>
<evidence type="ECO:0000313" key="2">
    <source>
        <dbReference type="EMBL" id="CAB4177512.1"/>
    </source>
</evidence>
<evidence type="ECO:0000313" key="3">
    <source>
        <dbReference type="EMBL" id="CAB4187462.1"/>
    </source>
</evidence>
<evidence type="ECO:0000313" key="4">
    <source>
        <dbReference type="EMBL" id="CAB4199665.1"/>
    </source>
</evidence>
<dbReference type="InterPro" id="IPR027417">
    <property type="entry name" value="P-loop_NTPase"/>
</dbReference>
<dbReference type="Gene3D" id="3.40.50.300">
    <property type="entry name" value="P-loop containing nucleotide triphosphate hydrolases"/>
    <property type="match status" value="1"/>
</dbReference>